<dbReference type="Pfam" id="PF13606">
    <property type="entry name" value="Ank_3"/>
    <property type="match status" value="1"/>
</dbReference>
<sequence length="253" mass="27997">MAGKSNTGKSGFLHDDSRLHKLCQDGNYRKVTEFVNAVPDAKALEDRLSNRKGVFGYTPLHEAVASGHHKVLDFLLQRAGDGHVNCRANSGYTPLHLAASSGHSECVRVLLRHSADISVTDEYGKTPKQTAELSSKSSIVRILRSAEIIKEVETNGDGLTELLRFNTDQLEPHCLNTALTAAVRNDNHYNVGKLIVKGADEIKKALRQSVEDKKPNARAMLLLVHAAMEGNRNLVLRLFGEPTLRRRQLPRLH</sequence>
<name>A0AA35WFS5_GEOBA</name>
<organism evidence="4 5">
    <name type="scientific">Geodia barretti</name>
    <name type="common">Barrett's horny sponge</name>
    <dbReference type="NCBI Taxonomy" id="519541"/>
    <lineage>
        <taxon>Eukaryota</taxon>
        <taxon>Metazoa</taxon>
        <taxon>Porifera</taxon>
        <taxon>Demospongiae</taxon>
        <taxon>Heteroscleromorpha</taxon>
        <taxon>Tetractinellida</taxon>
        <taxon>Astrophorina</taxon>
        <taxon>Geodiidae</taxon>
        <taxon>Geodia</taxon>
    </lineage>
</organism>
<accession>A0AA35WFS5</accession>
<evidence type="ECO:0000256" key="2">
    <source>
        <dbReference type="ARBA" id="ARBA00023043"/>
    </source>
</evidence>
<keyword evidence="1" id="KW-0677">Repeat</keyword>
<dbReference type="SMART" id="SM00248">
    <property type="entry name" value="ANK"/>
    <property type="match status" value="4"/>
</dbReference>
<dbReference type="PANTHER" id="PTHR24201">
    <property type="entry name" value="ANK_REP_REGION DOMAIN-CONTAINING PROTEIN"/>
    <property type="match status" value="1"/>
</dbReference>
<dbReference type="Proteomes" id="UP001174909">
    <property type="component" value="Unassembled WGS sequence"/>
</dbReference>
<keyword evidence="2 3" id="KW-0040">ANK repeat</keyword>
<feature type="repeat" description="ANK" evidence="3">
    <location>
        <begin position="90"/>
        <end position="122"/>
    </location>
</feature>
<keyword evidence="5" id="KW-1185">Reference proteome</keyword>
<dbReference type="AlphaFoldDB" id="A0AA35WFS5"/>
<dbReference type="InterPro" id="IPR050776">
    <property type="entry name" value="Ank_Repeat/CDKN_Inhibitor"/>
</dbReference>
<proteinExistence type="predicted"/>
<reference evidence="4" key="1">
    <citation type="submission" date="2023-03" db="EMBL/GenBank/DDBJ databases">
        <authorList>
            <person name="Steffen K."/>
            <person name="Cardenas P."/>
        </authorList>
    </citation>
    <scope>NUCLEOTIDE SEQUENCE</scope>
</reference>
<protein>
    <submittedName>
        <fullName evidence="4">Serine/threonine-protein phosphatase 6 regulatory ankyrin repeat subunit B</fullName>
    </submittedName>
</protein>
<dbReference type="PRINTS" id="PR01415">
    <property type="entry name" value="ANKYRIN"/>
</dbReference>
<dbReference type="PROSITE" id="PS50297">
    <property type="entry name" value="ANK_REP_REGION"/>
    <property type="match status" value="2"/>
</dbReference>
<gene>
    <name evidence="4" type="ORF">GBAR_LOCUS7646</name>
</gene>
<feature type="repeat" description="ANK" evidence="3">
    <location>
        <begin position="55"/>
        <end position="87"/>
    </location>
</feature>
<evidence type="ECO:0000313" key="4">
    <source>
        <dbReference type="EMBL" id="CAI8011907.1"/>
    </source>
</evidence>
<dbReference type="EMBL" id="CASHTH010001134">
    <property type="protein sequence ID" value="CAI8011907.1"/>
    <property type="molecule type" value="Genomic_DNA"/>
</dbReference>
<dbReference type="PROSITE" id="PS50088">
    <property type="entry name" value="ANK_REPEAT"/>
    <property type="match status" value="2"/>
</dbReference>
<evidence type="ECO:0000256" key="1">
    <source>
        <dbReference type="ARBA" id="ARBA00022737"/>
    </source>
</evidence>
<dbReference type="SUPFAM" id="SSF48403">
    <property type="entry name" value="Ankyrin repeat"/>
    <property type="match status" value="1"/>
</dbReference>
<dbReference type="Gene3D" id="1.25.40.20">
    <property type="entry name" value="Ankyrin repeat-containing domain"/>
    <property type="match status" value="1"/>
</dbReference>
<dbReference type="InterPro" id="IPR002110">
    <property type="entry name" value="Ankyrin_rpt"/>
</dbReference>
<evidence type="ECO:0000256" key="3">
    <source>
        <dbReference type="PROSITE-ProRule" id="PRU00023"/>
    </source>
</evidence>
<evidence type="ECO:0000313" key="5">
    <source>
        <dbReference type="Proteomes" id="UP001174909"/>
    </source>
</evidence>
<dbReference type="Pfam" id="PF13857">
    <property type="entry name" value="Ank_5"/>
    <property type="match status" value="1"/>
</dbReference>
<dbReference type="InterPro" id="IPR036770">
    <property type="entry name" value="Ankyrin_rpt-contain_sf"/>
</dbReference>
<comment type="caution">
    <text evidence="4">The sequence shown here is derived from an EMBL/GenBank/DDBJ whole genome shotgun (WGS) entry which is preliminary data.</text>
</comment>